<evidence type="ECO:0000313" key="5">
    <source>
        <dbReference type="Proteomes" id="UP000005510"/>
    </source>
</evidence>
<dbReference type="CDD" id="cd02803">
    <property type="entry name" value="OYE_like_FMN_family"/>
    <property type="match status" value="1"/>
</dbReference>
<comment type="caution">
    <text evidence="4">The sequence shown here is derived from an EMBL/GenBank/DDBJ whole genome shotgun (WGS) entry which is preliminary data.</text>
</comment>
<reference evidence="4 5" key="1">
    <citation type="submission" date="2008-10" db="EMBL/GenBank/DDBJ databases">
        <title>Draft genome sequence of Parabacteroides johnsonii (DSM 18315).</title>
        <authorList>
            <person name="Sudarsanam P."/>
            <person name="Ley R."/>
            <person name="Guruge J."/>
            <person name="Turnbaugh P.J."/>
            <person name="Mahowald M."/>
            <person name="Liep D."/>
            <person name="Gordon J."/>
        </authorList>
    </citation>
    <scope>NUCLEOTIDE SEQUENCE [LARGE SCALE GENOMIC DNA]</scope>
    <source>
        <strain evidence="4 5">DSM 18315</strain>
    </source>
</reference>
<dbReference type="InterPro" id="IPR051799">
    <property type="entry name" value="NADH_flavin_oxidoreductase"/>
</dbReference>
<organism evidence="4 5">
    <name type="scientific">Parabacteroides johnsonii DSM 18315</name>
    <dbReference type="NCBI Taxonomy" id="537006"/>
    <lineage>
        <taxon>Bacteria</taxon>
        <taxon>Pseudomonadati</taxon>
        <taxon>Bacteroidota</taxon>
        <taxon>Bacteroidia</taxon>
        <taxon>Bacteroidales</taxon>
        <taxon>Tannerellaceae</taxon>
        <taxon>Parabacteroides</taxon>
    </lineage>
</organism>
<dbReference type="Proteomes" id="UP000005510">
    <property type="component" value="Unassembled WGS sequence"/>
</dbReference>
<dbReference type="STRING" id="537006.PRABACTJOHN_00820"/>
<dbReference type="EMBL" id="ABYH01000056">
    <property type="protein sequence ID" value="EEC97768.1"/>
    <property type="molecule type" value="Genomic_DNA"/>
</dbReference>
<name>B7B724_9BACT</name>
<sequence length="372" mass="41811">MNMKRKTLFEQVSFPKLTLKNRFVRSGVWMEMADEQGHLTPDLIDVYKALVDGGVGFIITEYTYIDVNDQPNPRMIGMYDDSFISEWKEIIDYAHAKGTKIACQIASGGSQSGLAASKHRRIVGPSAVLNRVTGITPEEMTKDDILHIIESHKKAALRVKKAGFDAVQIHAAHGYLLSQFLTPYYNRRKDEYGGSVQNRARLIYEVVAGVRSAVGEDFPVMIKINFDDFMSEGEGLSFPESLEMFKHLDALGLDFIEPSGTNLSSGNGITQSFPHIARSIEKQSYFKKQVSKIAQNVQTPLILVGGNRNVAVMEEVLNHDNIPLFSLARTLFAEPDLINKWKENPNYTPKCISCNKCWETTPNSCILNRKRK</sequence>
<proteinExistence type="predicted"/>
<dbReference type="InterPro" id="IPR017896">
    <property type="entry name" value="4Fe4S_Fe-S-bd"/>
</dbReference>
<gene>
    <name evidence="4" type="ORF">PRABACTJOHN_00820</name>
</gene>
<evidence type="ECO:0000259" key="3">
    <source>
        <dbReference type="PROSITE" id="PS51379"/>
    </source>
</evidence>
<evidence type="ECO:0000313" key="4">
    <source>
        <dbReference type="EMBL" id="EEC97768.1"/>
    </source>
</evidence>
<evidence type="ECO:0000256" key="1">
    <source>
        <dbReference type="ARBA" id="ARBA00022630"/>
    </source>
</evidence>
<dbReference type="PANTHER" id="PTHR43656:SF2">
    <property type="entry name" value="BINDING OXIDOREDUCTASE, PUTATIVE (AFU_ORTHOLOGUE AFUA_2G08260)-RELATED"/>
    <property type="match status" value="1"/>
</dbReference>
<dbReference type="PROSITE" id="PS51379">
    <property type="entry name" value="4FE4S_FER_2"/>
    <property type="match status" value="1"/>
</dbReference>
<dbReference type="SUPFAM" id="SSF51395">
    <property type="entry name" value="FMN-linked oxidoreductases"/>
    <property type="match status" value="1"/>
</dbReference>
<keyword evidence="2" id="KW-0560">Oxidoreductase</keyword>
<protein>
    <submittedName>
        <fullName evidence="4">Oxidoreductase, FAD/FMN-binding protein</fullName>
    </submittedName>
</protein>
<dbReference type="Pfam" id="PF00724">
    <property type="entry name" value="Oxidored_FMN"/>
    <property type="match status" value="1"/>
</dbReference>
<dbReference type="GO" id="GO:0010181">
    <property type="term" value="F:FMN binding"/>
    <property type="evidence" value="ECO:0007669"/>
    <property type="project" value="InterPro"/>
</dbReference>
<accession>B7B724</accession>
<dbReference type="InterPro" id="IPR013785">
    <property type="entry name" value="Aldolase_TIM"/>
</dbReference>
<dbReference type="PANTHER" id="PTHR43656">
    <property type="entry name" value="BINDING OXIDOREDUCTASE, PUTATIVE (AFU_ORTHOLOGUE AFUA_2G08260)-RELATED"/>
    <property type="match status" value="1"/>
</dbReference>
<dbReference type="AlphaFoldDB" id="B7B724"/>
<feature type="domain" description="4Fe-4S ferredoxin-type" evidence="3">
    <location>
        <begin position="341"/>
        <end position="372"/>
    </location>
</feature>
<dbReference type="HOGENOM" id="CLU_012153_2_3_10"/>
<dbReference type="Gene3D" id="3.20.20.70">
    <property type="entry name" value="Aldolase class I"/>
    <property type="match status" value="1"/>
</dbReference>
<dbReference type="GO" id="GO:0016491">
    <property type="term" value="F:oxidoreductase activity"/>
    <property type="evidence" value="ECO:0007669"/>
    <property type="project" value="UniProtKB-KW"/>
</dbReference>
<keyword evidence="1" id="KW-0285">Flavoprotein</keyword>
<dbReference type="InterPro" id="IPR001155">
    <property type="entry name" value="OxRdtase_FMN_N"/>
</dbReference>
<evidence type="ECO:0000256" key="2">
    <source>
        <dbReference type="ARBA" id="ARBA00023002"/>
    </source>
</evidence>
<reference evidence="4 5" key="2">
    <citation type="submission" date="2008-10" db="EMBL/GenBank/DDBJ databases">
        <authorList>
            <person name="Fulton L."/>
            <person name="Clifton S."/>
            <person name="Fulton B."/>
            <person name="Xu J."/>
            <person name="Minx P."/>
            <person name="Pepin K.H."/>
            <person name="Johnson M."/>
            <person name="Bhonagiri V."/>
            <person name="Nash W.E."/>
            <person name="Mardis E.R."/>
            <person name="Wilson R.K."/>
        </authorList>
    </citation>
    <scope>NUCLEOTIDE SEQUENCE [LARGE SCALE GENOMIC DNA]</scope>
    <source>
        <strain evidence="4 5">DSM 18315</strain>
    </source>
</reference>